<evidence type="ECO:0000256" key="3">
    <source>
        <dbReference type="ARBA" id="ARBA00023002"/>
    </source>
</evidence>
<dbReference type="Gene3D" id="3.40.309.10">
    <property type="entry name" value="Aldehyde Dehydrogenase, Chain A, domain 2"/>
    <property type="match status" value="1"/>
</dbReference>
<keyword evidence="2" id="KW-0058">Aromatic hydrocarbons catabolism</keyword>
<dbReference type="Proteomes" id="UP000516444">
    <property type="component" value="Chromosome"/>
</dbReference>
<proteinExistence type="inferred from homology"/>
<keyword evidence="3" id="KW-0560">Oxidoreductase</keyword>
<name>A0A7G1NUF6_9ACTN</name>
<dbReference type="GO" id="GO:0018485">
    <property type="term" value="F:salicylaldehyde dehydrogenase (NAD+) activity"/>
    <property type="evidence" value="ECO:0007669"/>
    <property type="project" value="UniProtKB-EC"/>
</dbReference>
<evidence type="ECO:0000256" key="6">
    <source>
        <dbReference type="ARBA" id="ARBA00050596"/>
    </source>
</evidence>
<keyword evidence="11" id="KW-1185">Reference proteome</keyword>
<comment type="similarity">
    <text evidence="1">Belongs to the aldehyde dehydrogenase family.</text>
</comment>
<evidence type="ECO:0000256" key="2">
    <source>
        <dbReference type="ARBA" id="ARBA00022797"/>
    </source>
</evidence>
<dbReference type="SUPFAM" id="SSF53720">
    <property type="entry name" value="ALDH-like"/>
    <property type="match status" value="1"/>
</dbReference>
<evidence type="ECO:0000256" key="8">
    <source>
        <dbReference type="ARBA" id="ARBA00070319"/>
    </source>
</evidence>
<sequence length="495" mass="51385">MPTSVDTGSQQQELFIGGSWTAAADGAVYESLDPYTGEVACRAAAASVVDVNRAVDAASAAFPDWAGRSPAERSRTLLACADAIEARSAEISEAVTAEMGGPAGWGHFNIKILVDKVRYAAMSAYEGLTGEVIPSEDPRRTALAIRKPVGVVASIVPWNAPVLLVGASVPAALVLGNTVVMKASEQTPRTHGLVASCFAEGGLPDGVLNLITNAPEDAAEVVDALVSHEAVRRVHFTGSTRIGRVIAELAGKTLTPVVLELGGHSPFIVLADADLDVAVSAAAFGSFANTGQGCLSTGRIVVDRSIADEFSRRLVEVANSIVYGDPRRKESMFGPLINANSMKHVQELVADAVAGGADLLAGGVADGPCFAPTVLAGVTPAMRAYREESFGPMVTVISVDGPEEALAVANDNEYGLSSAIFSRNVTLALDLAKRLDVGMCHINGATLDDEAQMPFGGVKNSGYGKSGGRTGLAEFTEVQWITIEGPVTPHYPISE</sequence>
<dbReference type="FunFam" id="3.40.605.10:FF:000007">
    <property type="entry name" value="NAD/NADP-dependent betaine aldehyde dehydrogenase"/>
    <property type="match status" value="1"/>
</dbReference>
<keyword evidence="4" id="KW-0520">NAD</keyword>
<dbReference type="PANTHER" id="PTHR42986:SF1">
    <property type="entry name" value="BENZALDEHYDE DEHYDROGENASE YFMT"/>
    <property type="match status" value="1"/>
</dbReference>
<gene>
    <name evidence="10" type="primary">vdh</name>
    <name evidence="10" type="ORF">GCM10017557_16470</name>
</gene>
<evidence type="ECO:0000259" key="9">
    <source>
        <dbReference type="Pfam" id="PF00171"/>
    </source>
</evidence>
<dbReference type="KEGG" id="sgm:GCM10017557_16470"/>
<dbReference type="FunFam" id="3.40.309.10:FF:000010">
    <property type="entry name" value="Gamma-aminobutyraldehyde dehydrogenase"/>
    <property type="match status" value="1"/>
</dbReference>
<dbReference type="Gene3D" id="3.40.605.10">
    <property type="entry name" value="Aldehyde Dehydrogenase, Chain A, domain 1"/>
    <property type="match status" value="1"/>
</dbReference>
<dbReference type="Pfam" id="PF00171">
    <property type="entry name" value="Aldedh"/>
    <property type="match status" value="1"/>
</dbReference>
<dbReference type="PANTHER" id="PTHR42986">
    <property type="entry name" value="BENZALDEHYDE DEHYDROGENASE YFMT"/>
    <property type="match status" value="1"/>
</dbReference>
<dbReference type="EMBL" id="AP023440">
    <property type="protein sequence ID" value="BCL26788.1"/>
    <property type="molecule type" value="Genomic_DNA"/>
</dbReference>
<dbReference type="OrthoDB" id="3802174at2"/>
<evidence type="ECO:0000256" key="7">
    <source>
        <dbReference type="ARBA" id="ARBA00066992"/>
    </source>
</evidence>
<comment type="catalytic activity">
    <reaction evidence="6">
        <text>salicylaldehyde + NAD(+) + H2O = salicylate + NADH + 2 H(+)</text>
        <dbReference type="Rhea" id="RHEA:18537"/>
        <dbReference type="ChEBI" id="CHEBI:15377"/>
        <dbReference type="ChEBI" id="CHEBI:15378"/>
        <dbReference type="ChEBI" id="CHEBI:16008"/>
        <dbReference type="ChEBI" id="CHEBI:30762"/>
        <dbReference type="ChEBI" id="CHEBI:57540"/>
        <dbReference type="ChEBI" id="CHEBI:57945"/>
        <dbReference type="EC" id="1.2.1.65"/>
    </reaction>
</comment>
<organism evidence="10 11">
    <name type="scientific">Streptomyces aurantiacus</name>
    <dbReference type="NCBI Taxonomy" id="47760"/>
    <lineage>
        <taxon>Bacteria</taxon>
        <taxon>Bacillati</taxon>
        <taxon>Actinomycetota</taxon>
        <taxon>Actinomycetes</taxon>
        <taxon>Kitasatosporales</taxon>
        <taxon>Streptomycetaceae</taxon>
        <taxon>Streptomyces</taxon>
        <taxon>Streptomyces aurantiacus group</taxon>
    </lineage>
</organism>
<evidence type="ECO:0000313" key="11">
    <source>
        <dbReference type="Proteomes" id="UP000516444"/>
    </source>
</evidence>
<dbReference type="InterPro" id="IPR016161">
    <property type="entry name" value="Ald_DH/histidinol_DH"/>
</dbReference>
<evidence type="ECO:0000256" key="4">
    <source>
        <dbReference type="ARBA" id="ARBA00023027"/>
    </source>
</evidence>
<reference evidence="10 11" key="1">
    <citation type="journal article" date="2014" name="Int. J. Syst. Evol. Microbiol.">
        <title>Complete genome sequence of Corynebacterium casei LMG S-19264T (=DSM 44701T), isolated from a smear-ripened cheese.</title>
        <authorList>
            <consortium name="US DOE Joint Genome Institute (JGI-PGF)"/>
            <person name="Walter F."/>
            <person name="Albersmeier A."/>
            <person name="Kalinowski J."/>
            <person name="Ruckert C."/>
        </authorList>
    </citation>
    <scope>NUCLEOTIDE SEQUENCE [LARGE SCALE GENOMIC DNA]</scope>
    <source>
        <strain evidence="10 11">JCM 4677</strain>
    </source>
</reference>
<dbReference type="RefSeq" id="WP_055515797.1">
    <property type="nucleotide sequence ID" value="NZ_AP023440.1"/>
</dbReference>
<evidence type="ECO:0000256" key="1">
    <source>
        <dbReference type="ARBA" id="ARBA00009986"/>
    </source>
</evidence>
<accession>A0A7G1NUF6</accession>
<dbReference type="InterPro" id="IPR016162">
    <property type="entry name" value="Ald_DH_N"/>
</dbReference>
<evidence type="ECO:0000313" key="10">
    <source>
        <dbReference type="EMBL" id="BCL26788.1"/>
    </source>
</evidence>
<dbReference type="AlphaFoldDB" id="A0A7G1NUF6"/>
<comment type="pathway">
    <text evidence="5">Aromatic compound metabolism; naphthalene degradation.</text>
</comment>
<dbReference type="InterPro" id="IPR015590">
    <property type="entry name" value="Aldehyde_DH_dom"/>
</dbReference>
<dbReference type="InterPro" id="IPR016163">
    <property type="entry name" value="Ald_DH_C"/>
</dbReference>
<evidence type="ECO:0000256" key="5">
    <source>
        <dbReference type="ARBA" id="ARBA00035632"/>
    </source>
</evidence>
<protein>
    <recommendedName>
        <fullName evidence="8">Salicylaldehyde dehydrogenase</fullName>
        <ecNumber evidence="7">1.2.1.65</ecNumber>
    </recommendedName>
</protein>
<dbReference type="EC" id="1.2.1.65" evidence="7"/>
<feature type="domain" description="Aldehyde dehydrogenase" evidence="9">
    <location>
        <begin position="20"/>
        <end position="481"/>
    </location>
</feature>